<accession>B4LI23</accession>
<feature type="transmembrane region" description="Helical" evidence="12">
    <location>
        <begin position="148"/>
        <end position="172"/>
    </location>
</feature>
<dbReference type="HOGENOM" id="CLU_061044_0_0_1"/>
<evidence type="ECO:0000256" key="7">
    <source>
        <dbReference type="ARBA" id="ARBA00022958"/>
    </source>
</evidence>
<evidence type="ECO:0000313" key="14">
    <source>
        <dbReference type="Proteomes" id="UP000008792"/>
    </source>
</evidence>
<dbReference type="GO" id="GO:0016020">
    <property type="term" value="C:membrane"/>
    <property type="evidence" value="ECO:0007669"/>
    <property type="project" value="InterPro"/>
</dbReference>
<keyword evidence="8 12" id="KW-1133">Transmembrane helix</keyword>
<dbReference type="InParanoid" id="B4LI23"/>
<dbReference type="KEGG" id="dvi:6623692"/>
<dbReference type="Pfam" id="PF05197">
    <property type="entry name" value="TRIC"/>
    <property type="match status" value="1"/>
</dbReference>
<dbReference type="AlphaFoldDB" id="B4LI23"/>
<feature type="transmembrane region" description="Helical" evidence="12">
    <location>
        <begin position="218"/>
        <end position="238"/>
    </location>
</feature>
<dbReference type="SMR" id="B4LI23"/>
<keyword evidence="6" id="KW-0631">Potassium channel</keyword>
<comment type="similarity">
    <text evidence="2">Belongs to the TMEM38 family.</text>
</comment>
<evidence type="ECO:0000256" key="11">
    <source>
        <dbReference type="ARBA" id="ARBA00023303"/>
    </source>
</evidence>
<sequence length="280" mass="31543">MGVDPTMSSQQILKQLSNHILFRSMHYAFIALQLRDELAKSSAGERSCLEMRPFVLWLTHILVSYSGDILVNLLLGTLPLEPLSNYHDVMLSTFAWYIIFYSPFDVAHSVARTTPFRCLATPVAALSQVLHIERGVHLASKVYGKNSLVPVIIIGTVIGSGAEFLKPVAALLINRCQMKPAAYIKLSTNSKLAIAISWLYLLQLNGSQLLFGLSRCQLQLYALLALMCFKFLALFYRLDHLIWLLENRLCYALFGGLYADLTKFFKRQPIPKCGSFTKFD</sequence>
<keyword evidence="10 12" id="KW-0472">Membrane</keyword>
<dbReference type="GO" id="GO:0012505">
    <property type="term" value="C:endomembrane system"/>
    <property type="evidence" value="ECO:0007669"/>
    <property type="project" value="UniProtKB-SubCell"/>
</dbReference>
<dbReference type="Proteomes" id="UP000008792">
    <property type="component" value="Unassembled WGS sequence"/>
</dbReference>
<evidence type="ECO:0000256" key="2">
    <source>
        <dbReference type="ARBA" id="ARBA00005766"/>
    </source>
</evidence>
<dbReference type="OrthoDB" id="195817at2759"/>
<evidence type="ECO:0000256" key="5">
    <source>
        <dbReference type="ARBA" id="ARBA00022692"/>
    </source>
</evidence>
<evidence type="ECO:0000256" key="4">
    <source>
        <dbReference type="ARBA" id="ARBA00022538"/>
    </source>
</evidence>
<evidence type="ECO:0000256" key="1">
    <source>
        <dbReference type="ARBA" id="ARBA00004127"/>
    </source>
</evidence>
<dbReference type="GO" id="GO:0042802">
    <property type="term" value="F:identical protein binding"/>
    <property type="evidence" value="ECO:0007669"/>
    <property type="project" value="InterPro"/>
</dbReference>
<evidence type="ECO:0008006" key="15">
    <source>
        <dbReference type="Google" id="ProtNLM"/>
    </source>
</evidence>
<dbReference type="eggNOG" id="KOG3944">
    <property type="taxonomic scope" value="Eukaryota"/>
</dbReference>
<dbReference type="EMBL" id="CH940647">
    <property type="protein sequence ID" value="EDW68567.2"/>
    <property type="molecule type" value="Genomic_DNA"/>
</dbReference>
<name>B4LI23_DROVI</name>
<evidence type="ECO:0000256" key="12">
    <source>
        <dbReference type="SAM" id="Phobius"/>
    </source>
</evidence>
<feature type="transmembrane region" description="Helical" evidence="12">
    <location>
        <begin position="54"/>
        <end position="75"/>
    </location>
</feature>
<evidence type="ECO:0000256" key="8">
    <source>
        <dbReference type="ARBA" id="ARBA00022989"/>
    </source>
</evidence>
<keyword evidence="5 12" id="KW-0812">Transmembrane</keyword>
<keyword evidence="11" id="KW-0407">Ion channel</keyword>
<evidence type="ECO:0000313" key="13">
    <source>
        <dbReference type="EMBL" id="EDW68567.2"/>
    </source>
</evidence>
<keyword evidence="7" id="KW-0630">Potassium</keyword>
<dbReference type="GO" id="GO:0005267">
    <property type="term" value="F:potassium channel activity"/>
    <property type="evidence" value="ECO:0007669"/>
    <property type="project" value="UniProtKB-KW"/>
</dbReference>
<evidence type="ECO:0000256" key="9">
    <source>
        <dbReference type="ARBA" id="ARBA00023065"/>
    </source>
</evidence>
<evidence type="ECO:0000256" key="3">
    <source>
        <dbReference type="ARBA" id="ARBA00022448"/>
    </source>
</evidence>
<dbReference type="PANTHER" id="PTHR12454">
    <property type="entry name" value="TRIMERIC INTRACELLULAR CATION CHANNEL"/>
    <property type="match status" value="1"/>
</dbReference>
<keyword evidence="9" id="KW-0406">Ion transport</keyword>
<protein>
    <recommendedName>
        <fullName evidence="15">Trimeric intracellular cation channel type B</fullName>
    </recommendedName>
</protein>
<reference evidence="13 14" key="1">
    <citation type="journal article" date="2007" name="Nature">
        <title>Evolution of genes and genomes on the Drosophila phylogeny.</title>
        <authorList>
            <consortium name="Drosophila 12 Genomes Consortium"/>
            <person name="Clark A.G."/>
            <person name="Eisen M.B."/>
            <person name="Smith D.R."/>
            <person name="Bergman C.M."/>
            <person name="Oliver B."/>
            <person name="Markow T.A."/>
            <person name="Kaufman T.C."/>
            <person name="Kellis M."/>
            <person name="Gelbart W."/>
            <person name="Iyer V.N."/>
            <person name="Pollard D.A."/>
            <person name="Sackton T.B."/>
            <person name="Larracuente A.M."/>
            <person name="Singh N.D."/>
            <person name="Abad J.P."/>
            <person name="Abt D.N."/>
            <person name="Adryan B."/>
            <person name="Aguade M."/>
            <person name="Akashi H."/>
            <person name="Anderson W.W."/>
            <person name="Aquadro C.F."/>
            <person name="Ardell D.H."/>
            <person name="Arguello R."/>
            <person name="Artieri C.G."/>
            <person name="Barbash D.A."/>
            <person name="Barker D."/>
            <person name="Barsanti P."/>
            <person name="Batterham P."/>
            <person name="Batzoglou S."/>
            <person name="Begun D."/>
            <person name="Bhutkar A."/>
            <person name="Blanco E."/>
            <person name="Bosak S.A."/>
            <person name="Bradley R.K."/>
            <person name="Brand A.D."/>
            <person name="Brent M.R."/>
            <person name="Brooks A.N."/>
            <person name="Brown R.H."/>
            <person name="Butlin R.K."/>
            <person name="Caggese C."/>
            <person name="Calvi B.R."/>
            <person name="Bernardo de Carvalho A."/>
            <person name="Caspi A."/>
            <person name="Castrezana S."/>
            <person name="Celniker S.E."/>
            <person name="Chang J.L."/>
            <person name="Chapple C."/>
            <person name="Chatterji S."/>
            <person name="Chinwalla A."/>
            <person name="Civetta A."/>
            <person name="Clifton S.W."/>
            <person name="Comeron J.M."/>
            <person name="Costello J.C."/>
            <person name="Coyne J.A."/>
            <person name="Daub J."/>
            <person name="David R.G."/>
            <person name="Delcher A.L."/>
            <person name="Delehaunty K."/>
            <person name="Do C.B."/>
            <person name="Ebling H."/>
            <person name="Edwards K."/>
            <person name="Eickbush T."/>
            <person name="Evans J.D."/>
            <person name="Filipski A."/>
            <person name="Findeiss S."/>
            <person name="Freyhult E."/>
            <person name="Fulton L."/>
            <person name="Fulton R."/>
            <person name="Garcia A.C."/>
            <person name="Gardiner A."/>
            <person name="Garfield D.A."/>
            <person name="Garvin B.E."/>
            <person name="Gibson G."/>
            <person name="Gilbert D."/>
            <person name="Gnerre S."/>
            <person name="Godfrey J."/>
            <person name="Good R."/>
            <person name="Gotea V."/>
            <person name="Gravely B."/>
            <person name="Greenberg A.J."/>
            <person name="Griffiths-Jones S."/>
            <person name="Gross S."/>
            <person name="Guigo R."/>
            <person name="Gustafson E.A."/>
            <person name="Haerty W."/>
            <person name="Hahn M.W."/>
            <person name="Halligan D.L."/>
            <person name="Halpern A.L."/>
            <person name="Halter G.M."/>
            <person name="Han M.V."/>
            <person name="Heger A."/>
            <person name="Hillier L."/>
            <person name="Hinrichs A.S."/>
            <person name="Holmes I."/>
            <person name="Hoskins R.A."/>
            <person name="Hubisz M.J."/>
            <person name="Hultmark D."/>
            <person name="Huntley M.A."/>
            <person name="Jaffe D.B."/>
            <person name="Jagadeeshan S."/>
            <person name="Jeck W.R."/>
            <person name="Johnson J."/>
            <person name="Jones C.D."/>
            <person name="Jordan W.C."/>
            <person name="Karpen G.H."/>
            <person name="Kataoka E."/>
            <person name="Keightley P.D."/>
            <person name="Kheradpour P."/>
            <person name="Kirkness E.F."/>
            <person name="Koerich L.B."/>
            <person name="Kristiansen K."/>
            <person name="Kudrna D."/>
            <person name="Kulathinal R.J."/>
            <person name="Kumar S."/>
            <person name="Kwok R."/>
            <person name="Lander E."/>
            <person name="Langley C.H."/>
            <person name="Lapoint R."/>
            <person name="Lazzaro B.P."/>
            <person name="Lee S.J."/>
            <person name="Levesque L."/>
            <person name="Li R."/>
            <person name="Lin C.F."/>
            <person name="Lin M.F."/>
            <person name="Lindblad-Toh K."/>
            <person name="Llopart A."/>
            <person name="Long M."/>
            <person name="Low L."/>
            <person name="Lozovsky E."/>
            <person name="Lu J."/>
            <person name="Luo M."/>
            <person name="Machado C.A."/>
            <person name="Makalowski W."/>
            <person name="Marzo M."/>
            <person name="Matsuda M."/>
            <person name="Matzkin L."/>
            <person name="McAllister B."/>
            <person name="McBride C.S."/>
            <person name="McKernan B."/>
            <person name="McKernan K."/>
            <person name="Mendez-Lago M."/>
            <person name="Minx P."/>
            <person name="Mollenhauer M.U."/>
            <person name="Montooth K."/>
            <person name="Mount S.M."/>
            <person name="Mu X."/>
            <person name="Myers E."/>
            <person name="Negre B."/>
            <person name="Newfeld S."/>
            <person name="Nielsen R."/>
            <person name="Noor M.A."/>
            <person name="O'Grady P."/>
            <person name="Pachter L."/>
            <person name="Papaceit M."/>
            <person name="Parisi M.J."/>
            <person name="Parisi M."/>
            <person name="Parts L."/>
            <person name="Pedersen J.S."/>
            <person name="Pesole G."/>
            <person name="Phillippy A.M."/>
            <person name="Ponting C.P."/>
            <person name="Pop M."/>
            <person name="Porcelli D."/>
            <person name="Powell J.R."/>
            <person name="Prohaska S."/>
            <person name="Pruitt K."/>
            <person name="Puig M."/>
            <person name="Quesneville H."/>
            <person name="Ram K.R."/>
            <person name="Rand D."/>
            <person name="Rasmussen M.D."/>
            <person name="Reed L.K."/>
            <person name="Reenan R."/>
            <person name="Reily A."/>
            <person name="Remington K.A."/>
            <person name="Rieger T.T."/>
            <person name="Ritchie M.G."/>
            <person name="Robin C."/>
            <person name="Rogers Y.H."/>
            <person name="Rohde C."/>
            <person name="Rozas J."/>
            <person name="Rubenfield M.J."/>
            <person name="Ruiz A."/>
            <person name="Russo S."/>
            <person name="Salzberg S.L."/>
            <person name="Sanchez-Gracia A."/>
            <person name="Saranga D.J."/>
            <person name="Sato H."/>
            <person name="Schaeffer S.W."/>
            <person name="Schatz M.C."/>
            <person name="Schlenke T."/>
            <person name="Schwartz R."/>
            <person name="Segarra C."/>
            <person name="Singh R.S."/>
            <person name="Sirot L."/>
            <person name="Sirota M."/>
            <person name="Sisneros N.B."/>
            <person name="Smith C.D."/>
            <person name="Smith T.F."/>
            <person name="Spieth J."/>
            <person name="Stage D.E."/>
            <person name="Stark A."/>
            <person name="Stephan W."/>
            <person name="Strausberg R.L."/>
            <person name="Strempel S."/>
            <person name="Sturgill D."/>
            <person name="Sutton G."/>
            <person name="Sutton G.G."/>
            <person name="Tao W."/>
            <person name="Teichmann S."/>
            <person name="Tobari Y.N."/>
            <person name="Tomimura Y."/>
            <person name="Tsolas J.M."/>
            <person name="Valente V.L."/>
            <person name="Venter E."/>
            <person name="Venter J.C."/>
            <person name="Vicario S."/>
            <person name="Vieira F.G."/>
            <person name="Vilella A.J."/>
            <person name="Villasante A."/>
            <person name="Walenz B."/>
            <person name="Wang J."/>
            <person name="Wasserman M."/>
            <person name="Watts T."/>
            <person name="Wilson D."/>
            <person name="Wilson R.K."/>
            <person name="Wing R.A."/>
            <person name="Wolfner M.F."/>
            <person name="Wong A."/>
            <person name="Wong G.K."/>
            <person name="Wu C.I."/>
            <person name="Wu G."/>
            <person name="Yamamoto D."/>
            <person name="Yang H.P."/>
            <person name="Yang S.P."/>
            <person name="Yorke J.A."/>
            <person name="Yoshida K."/>
            <person name="Zdobnov E."/>
            <person name="Zhang P."/>
            <person name="Zhang Y."/>
            <person name="Zimin A.V."/>
            <person name="Baldwin J."/>
            <person name="Abdouelleil A."/>
            <person name="Abdulkadir J."/>
            <person name="Abebe A."/>
            <person name="Abera B."/>
            <person name="Abreu J."/>
            <person name="Acer S.C."/>
            <person name="Aftuck L."/>
            <person name="Alexander A."/>
            <person name="An P."/>
            <person name="Anderson E."/>
            <person name="Anderson S."/>
            <person name="Arachi H."/>
            <person name="Azer M."/>
            <person name="Bachantsang P."/>
            <person name="Barry A."/>
            <person name="Bayul T."/>
            <person name="Berlin A."/>
            <person name="Bessette D."/>
            <person name="Bloom T."/>
            <person name="Blye J."/>
            <person name="Boguslavskiy L."/>
            <person name="Bonnet C."/>
            <person name="Boukhgalter B."/>
            <person name="Bourzgui I."/>
            <person name="Brown A."/>
            <person name="Cahill P."/>
            <person name="Channer S."/>
            <person name="Cheshatsang Y."/>
            <person name="Chuda L."/>
            <person name="Citroen M."/>
            <person name="Collymore A."/>
            <person name="Cooke P."/>
            <person name="Costello M."/>
            <person name="D'Aco K."/>
            <person name="Daza R."/>
            <person name="De Haan G."/>
            <person name="DeGray S."/>
            <person name="DeMaso C."/>
            <person name="Dhargay N."/>
            <person name="Dooley K."/>
            <person name="Dooley E."/>
            <person name="Doricent M."/>
            <person name="Dorje P."/>
            <person name="Dorjee K."/>
            <person name="Dupes A."/>
            <person name="Elong R."/>
            <person name="Falk J."/>
            <person name="Farina A."/>
            <person name="Faro S."/>
            <person name="Ferguson D."/>
            <person name="Fisher S."/>
            <person name="Foley C.D."/>
            <person name="Franke A."/>
            <person name="Friedrich D."/>
            <person name="Gadbois L."/>
            <person name="Gearin G."/>
            <person name="Gearin C.R."/>
            <person name="Giannoukos G."/>
            <person name="Goode T."/>
            <person name="Graham J."/>
            <person name="Grandbois E."/>
            <person name="Grewal S."/>
            <person name="Gyaltsen K."/>
            <person name="Hafez N."/>
            <person name="Hagos B."/>
            <person name="Hall J."/>
            <person name="Henson C."/>
            <person name="Hollinger A."/>
            <person name="Honan T."/>
            <person name="Huard M.D."/>
            <person name="Hughes L."/>
            <person name="Hurhula B."/>
            <person name="Husby M.E."/>
            <person name="Kamat A."/>
            <person name="Kanga B."/>
            <person name="Kashin S."/>
            <person name="Khazanovich D."/>
            <person name="Kisner P."/>
            <person name="Lance K."/>
            <person name="Lara M."/>
            <person name="Lee W."/>
            <person name="Lennon N."/>
            <person name="Letendre F."/>
            <person name="LeVine R."/>
            <person name="Lipovsky A."/>
            <person name="Liu X."/>
            <person name="Liu J."/>
            <person name="Liu S."/>
            <person name="Lokyitsang T."/>
            <person name="Lokyitsang Y."/>
            <person name="Lubonja R."/>
            <person name="Lui A."/>
            <person name="MacDonald P."/>
            <person name="Magnisalis V."/>
            <person name="Maru K."/>
            <person name="Matthews C."/>
            <person name="McCusker W."/>
            <person name="McDonough S."/>
            <person name="Mehta T."/>
            <person name="Meldrim J."/>
            <person name="Meneus L."/>
            <person name="Mihai O."/>
            <person name="Mihalev A."/>
            <person name="Mihova T."/>
            <person name="Mittelman R."/>
            <person name="Mlenga V."/>
            <person name="Montmayeur A."/>
            <person name="Mulrain L."/>
            <person name="Navidi A."/>
            <person name="Naylor J."/>
            <person name="Negash T."/>
            <person name="Nguyen T."/>
            <person name="Nguyen N."/>
            <person name="Nicol R."/>
            <person name="Norbu C."/>
            <person name="Norbu N."/>
            <person name="Novod N."/>
            <person name="O'Neill B."/>
            <person name="Osman S."/>
            <person name="Markiewicz E."/>
            <person name="Oyono O.L."/>
            <person name="Patti C."/>
            <person name="Phunkhang P."/>
            <person name="Pierre F."/>
            <person name="Priest M."/>
            <person name="Raghuraman S."/>
            <person name="Rege F."/>
            <person name="Reyes R."/>
            <person name="Rise C."/>
            <person name="Rogov P."/>
            <person name="Ross K."/>
            <person name="Ryan E."/>
            <person name="Settipalli S."/>
            <person name="Shea T."/>
            <person name="Sherpa N."/>
            <person name="Shi L."/>
            <person name="Shih D."/>
            <person name="Sparrow T."/>
            <person name="Spaulding J."/>
            <person name="Stalker J."/>
            <person name="Stange-Thomann N."/>
            <person name="Stavropoulos S."/>
            <person name="Stone C."/>
            <person name="Strader C."/>
            <person name="Tesfaye S."/>
            <person name="Thomson T."/>
            <person name="Thoulutsang Y."/>
            <person name="Thoulutsang D."/>
            <person name="Topham K."/>
            <person name="Topping I."/>
            <person name="Tsamla T."/>
            <person name="Vassiliev H."/>
            <person name="Vo A."/>
            <person name="Wangchuk T."/>
            <person name="Wangdi T."/>
            <person name="Weiand M."/>
            <person name="Wilkinson J."/>
            <person name="Wilson A."/>
            <person name="Yadav S."/>
            <person name="Young G."/>
            <person name="Yu Q."/>
            <person name="Zembek L."/>
            <person name="Zhong D."/>
            <person name="Zimmer A."/>
            <person name="Zwirko Z."/>
            <person name="Jaffe D.B."/>
            <person name="Alvarez P."/>
            <person name="Brockman W."/>
            <person name="Butler J."/>
            <person name="Chin C."/>
            <person name="Gnerre S."/>
            <person name="Grabherr M."/>
            <person name="Kleber M."/>
            <person name="Mauceli E."/>
            <person name="MacCallum I."/>
        </authorList>
    </citation>
    <scope>NUCLEOTIDE SEQUENCE [LARGE SCALE GENOMIC DNA]</scope>
    <source>
        <strain evidence="14">Tucson 15010-1051.87</strain>
    </source>
</reference>
<dbReference type="PANTHER" id="PTHR12454:SF11">
    <property type="entry name" value="GH25683P"/>
    <property type="match status" value="1"/>
</dbReference>
<evidence type="ECO:0000256" key="10">
    <source>
        <dbReference type="ARBA" id="ARBA00023136"/>
    </source>
</evidence>
<proteinExistence type="inferred from homology"/>
<evidence type="ECO:0000256" key="6">
    <source>
        <dbReference type="ARBA" id="ARBA00022826"/>
    </source>
</evidence>
<comment type="subcellular location">
    <subcellularLocation>
        <location evidence="1">Endomembrane system</location>
        <topology evidence="1">Multi-pass membrane protein</topology>
    </subcellularLocation>
</comment>
<gene>
    <name evidence="13" type="primary">Dvir\GJ12782</name>
    <name evidence="13" type="ORF">Dvir_GJ12782</name>
</gene>
<keyword evidence="3" id="KW-0813">Transport</keyword>
<keyword evidence="4" id="KW-0633">Potassium transport</keyword>
<organism evidence="13 14">
    <name type="scientific">Drosophila virilis</name>
    <name type="common">Fruit fly</name>
    <dbReference type="NCBI Taxonomy" id="7244"/>
    <lineage>
        <taxon>Eukaryota</taxon>
        <taxon>Metazoa</taxon>
        <taxon>Ecdysozoa</taxon>
        <taxon>Arthropoda</taxon>
        <taxon>Hexapoda</taxon>
        <taxon>Insecta</taxon>
        <taxon>Pterygota</taxon>
        <taxon>Neoptera</taxon>
        <taxon>Endopterygota</taxon>
        <taxon>Diptera</taxon>
        <taxon>Brachycera</taxon>
        <taxon>Muscomorpha</taxon>
        <taxon>Ephydroidea</taxon>
        <taxon>Drosophilidae</taxon>
        <taxon>Drosophila</taxon>
    </lineage>
</organism>
<keyword evidence="14" id="KW-1185">Reference proteome</keyword>
<dbReference type="InterPro" id="IPR007866">
    <property type="entry name" value="TRIC_channel"/>
</dbReference>